<sequence length="161" mass="17032">MSEEKKTGTEVSAETNDGGRIVFADDVVATIASLAVADVEGVSALSGGVVEGITEMLGKKNMTKGVKVEVGTEEAAVDVSVIVKYGYKIKEVCEKIQLAVKNAIETMTGLKVVEINVFVQSIAFEPVETPAQKAEKRKAAKEEAAEAKKAAEPLPEPPRVK</sequence>
<reference evidence="2" key="1">
    <citation type="submission" date="2019-08" db="EMBL/GenBank/DDBJ databases">
        <authorList>
            <person name="Kucharzyk K."/>
            <person name="Murdoch R.W."/>
            <person name="Higgins S."/>
            <person name="Loffler F."/>
        </authorList>
    </citation>
    <scope>NUCLEOTIDE SEQUENCE</scope>
</reference>
<dbReference type="InterPro" id="IPR005531">
    <property type="entry name" value="Asp23"/>
</dbReference>
<dbReference type="Pfam" id="PF03780">
    <property type="entry name" value="Asp23"/>
    <property type="match status" value="1"/>
</dbReference>
<evidence type="ECO:0000256" key="1">
    <source>
        <dbReference type="SAM" id="MobiDB-lite"/>
    </source>
</evidence>
<dbReference type="PANTHER" id="PTHR34297">
    <property type="entry name" value="HYPOTHETICAL CYTOSOLIC PROTEIN-RELATED"/>
    <property type="match status" value="1"/>
</dbReference>
<dbReference type="AlphaFoldDB" id="A0A644YSL7"/>
<dbReference type="PANTHER" id="PTHR34297:SF2">
    <property type="entry name" value="ASP23_GLS24 FAMILY ENVELOPE STRESS RESPONSE PROTEIN"/>
    <property type="match status" value="1"/>
</dbReference>
<gene>
    <name evidence="2" type="ORF">SDC9_78061</name>
</gene>
<feature type="region of interest" description="Disordered" evidence="1">
    <location>
        <begin position="130"/>
        <end position="161"/>
    </location>
</feature>
<accession>A0A644YSL7</accession>
<feature type="compositionally biased region" description="Basic and acidic residues" evidence="1">
    <location>
        <begin position="140"/>
        <end position="151"/>
    </location>
</feature>
<name>A0A644YSL7_9ZZZZ</name>
<evidence type="ECO:0000313" key="2">
    <source>
        <dbReference type="EMBL" id="MPM31506.1"/>
    </source>
</evidence>
<dbReference type="EMBL" id="VSSQ01006092">
    <property type="protein sequence ID" value="MPM31506.1"/>
    <property type="molecule type" value="Genomic_DNA"/>
</dbReference>
<protein>
    <recommendedName>
        <fullName evidence="3">Alkaline shock protein 23</fullName>
    </recommendedName>
</protein>
<proteinExistence type="predicted"/>
<comment type="caution">
    <text evidence="2">The sequence shown here is derived from an EMBL/GenBank/DDBJ whole genome shotgun (WGS) entry which is preliminary data.</text>
</comment>
<evidence type="ECO:0008006" key="3">
    <source>
        <dbReference type="Google" id="ProtNLM"/>
    </source>
</evidence>
<organism evidence="2">
    <name type="scientific">bioreactor metagenome</name>
    <dbReference type="NCBI Taxonomy" id="1076179"/>
    <lineage>
        <taxon>unclassified sequences</taxon>
        <taxon>metagenomes</taxon>
        <taxon>ecological metagenomes</taxon>
    </lineage>
</organism>